<dbReference type="AlphaFoldDB" id="A0A967BFJ9"/>
<dbReference type="EMBL" id="JAAORB010000063">
    <property type="protein sequence ID" value="NHQ75998.1"/>
    <property type="molecule type" value="Genomic_DNA"/>
</dbReference>
<gene>
    <name evidence="3" type="ORF">HAT86_16245</name>
</gene>
<dbReference type="Proteomes" id="UP000639775">
    <property type="component" value="Unassembled WGS sequence"/>
</dbReference>
<sequence length="682" mass="78013">MTHMQASDPQRAWPSATLMTFPQLFADRRSFHIPAYQRPYDWGKSQRDDLLQDIERLERLALSSTEASHFCGTIICTPQKYSQDSFAIVDGQQRITTLAILHAQLCRAVGKQTFISKLGSVRFSPQPQDEEVFVNILNGGNPGETTTLAQSNYVAAASQLGTWVEARKSNAERLLELIEHRLSFILFVLVDENEVAKVFETINNRGKPLTQMDLVKNHLIYLSAIKNWTTPSINEVWRQIQQIVSESRLSDADVDTVLRATVTAQFWPGKRSAGDTDFKIVARKLPEDTEEYEEFRKFVSFLKSNFQAYSKLRNARSTDPKDPVTRALTHLNHHDSITGMLPLIFARQFRREHNHSDAPVLTAIEKANFRLYGLRNMAARSDSFNVKLHKLANEYFVGEITDQSVISELTSLVTSGSKDGLSTIVQSLTIDDEDDFDFYTWPWRRYFLARFEEFLLDRQSFDFSKLTSQYAKSGRLNDYLSVEHIWPKNAKDKTVEEYKERQQIRRLGNLMLLPHGLNITLSNNTPEVKIEKAEAAKITLLRQNVTLADVVAKAANFVSVLQNRDDVRFGARRNRFNSKTIEKNGPLALVKTICDLREEEMIEFALNEWRLPGETGVDREFLGVFSFAHSDETFQREKEGESNKSKKNYVIASKRAASDAALSRLKARNDVMKFEGKQVGWK</sequence>
<feature type="domain" description="GmrSD restriction endonucleases C-terminal" evidence="2">
    <location>
        <begin position="435"/>
        <end position="543"/>
    </location>
</feature>
<dbReference type="Pfam" id="PF03235">
    <property type="entry name" value="GmrSD_N"/>
    <property type="match status" value="1"/>
</dbReference>
<protein>
    <submittedName>
        <fullName evidence="3">DUF262 domain-containing protein</fullName>
    </submittedName>
</protein>
<evidence type="ECO:0000259" key="1">
    <source>
        <dbReference type="Pfam" id="PF03235"/>
    </source>
</evidence>
<reference evidence="3" key="1">
    <citation type="submission" date="2020-03" db="EMBL/GenBank/DDBJ databases">
        <title>Roseovarius gahaiensis sp. nov., isolated from Gahai Saline Lake, China.</title>
        <authorList>
            <person name="Sun X."/>
        </authorList>
    </citation>
    <scope>NUCLEOTIDE SEQUENCE</scope>
    <source>
        <strain evidence="3">GH877</strain>
    </source>
</reference>
<dbReference type="Pfam" id="PF07510">
    <property type="entry name" value="GmrSD_C"/>
    <property type="match status" value="1"/>
</dbReference>
<accession>A0A967BFJ9</accession>
<organism evidence="3 4">
    <name type="scientific">Roseovarius gahaiensis</name>
    <dbReference type="NCBI Taxonomy" id="2716691"/>
    <lineage>
        <taxon>Bacteria</taxon>
        <taxon>Pseudomonadati</taxon>
        <taxon>Pseudomonadota</taxon>
        <taxon>Alphaproteobacteria</taxon>
        <taxon>Rhodobacterales</taxon>
        <taxon>Roseobacteraceae</taxon>
        <taxon>Roseovarius</taxon>
    </lineage>
</organism>
<evidence type="ECO:0000313" key="4">
    <source>
        <dbReference type="Proteomes" id="UP000639775"/>
    </source>
</evidence>
<evidence type="ECO:0000259" key="2">
    <source>
        <dbReference type="Pfam" id="PF07510"/>
    </source>
</evidence>
<dbReference type="PANTHER" id="PTHR35149:SF1">
    <property type="entry name" value="DUF5655 DOMAIN-CONTAINING PROTEIN"/>
    <property type="match status" value="1"/>
</dbReference>
<keyword evidence="4" id="KW-1185">Reference proteome</keyword>
<feature type="domain" description="GmrSD restriction endonucleases N-terminal" evidence="1">
    <location>
        <begin position="23"/>
        <end position="220"/>
    </location>
</feature>
<proteinExistence type="predicted"/>
<dbReference type="RefSeq" id="WP_167200337.1">
    <property type="nucleotide sequence ID" value="NZ_JAAORB010000063.1"/>
</dbReference>
<dbReference type="InterPro" id="IPR004919">
    <property type="entry name" value="GmrSD_N"/>
</dbReference>
<evidence type="ECO:0000313" key="3">
    <source>
        <dbReference type="EMBL" id="NHQ75998.1"/>
    </source>
</evidence>
<dbReference type="InterPro" id="IPR011089">
    <property type="entry name" value="GmrSD_C"/>
</dbReference>
<name>A0A967BFJ9_9RHOB</name>
<dbReference type="PANTHER" id="PTHR35149">
    <property type="entry name" value="SLL5132 PROTEIN"/>
    <property type="match status" value="1"/>
</dbReference>
<comment type="caution">
    <text evidence="3">The sequence shown here is derived from an EMBL/GenBank/DDBJ whole genome shotgun (WGS) entry which is preliminary data.</text>
</comment>